<dbReference type="AlphaFoldDB" id="A0A133PSD7"/>
<feature type="transmembrane region" description="Helical" evidence="2">
    <location>
        <begin position="199"/>
        <end position="217"/>
    </location>
</feature>
<dbReference type="GO" id="GO:0016020">
    <property type="term" value="C:membrane"/>
    <property type="evidence" value="ECO:0007669"/>
    <property type="project" value="InterPro"/>
</dbReference>
<dbReference type="PANTHER" id="PTHR22911">
    <property type="entry name" value="ACYL-MALONYL CONDENSING ENZYME-RELATED"/>
    <property type="match status" value="1"/>
</dbReference>
<evidence type="ECO:0000313" key="5">
    <source>
        <dbReference type="Proteomes" id="UP000070174"/>
    </source>
</evidence>
<feature type="domain" description="EamA" evidence="3">
    <location>
        <begin position="6"/>
        <end position="128"/>
    </location>
</feature>
<feature type="transmembrane region" description="Helical" evidence="2">
    <location>
        <begin position="229"/>
        <end position="249"/>
    </location>
</feature>
<evidence type="ECO:0000256" key="1">
    <source>
        <dbReference type="ARBA" id="ARBA00007362"/>
    </source>
</evidence>
<feature type="transmembrane region" description="Helical" evidence="2">
    <location>
        <begin position="255"/>
        <end position="273"/>
    </location>
</feature>
<dbReference type="Proteomes" id="UP000070174">
    <property type="component" value="Unassembled WGS sequence"/>
</dbReference>
<keyword evidence="2" id="KW-0472">Membrane</keyword>
<keyword evidence="2" id="KW-1133">Transmembrane helix</keyword>
<protein>
    <submittedName>
        <fullName evidence="4">Putative membrane protein</fullName>
    </submittedName>
</protein>
<sequence>MRYEKKGYVAIFAAVVLWSLSGFIVKTVDASAIWITLIRSAVGGIFLAGFIRSKPIRPRKYVILAAIAMALFLLTLTITTQISTSAMAISLQYTAPMYLIVYNFIKDKKIEKKNLLVFAFIFIGVIVNILGIFKEKNYFAIFTGLAIGLSFVFYSQFLQKVREGNPLGIVSIINLICCGLYALALPFNFGSPPRKISDIVLIVLAGILISGLSYALYSWGLRRVKLEKAVIIGLSEPILNPIWVLLFNGEVPPKNVIIGMIFILGGALVDIFLNKDKEEVKEMQA</sequence>
<dbReference type="PATRIC" id="fig|54005.3.peg.261"/>
<feature type="domain" description="EamA" evidence="3">
    <location>
        <begin position="139"/>
        <end position="269"/>
    </location>
</feature>
<feature type="transmembrane region" description="Helical" evidence="2">
    <location>
        <begin position="7"/>
        <end position="25"/>
    </location>
</feature>
<comment type="similarity">
    <text evidence="1">Belongs to the EamA transporter family.</text>
</comment>
<dbReference type="InterPro" id="IPR037185">
    <property type="entry name" value="EmrE-like"/>
</dbReference>
<dbReference type="EMBL" id="LRQE01000004">
    <property type="protein sequence ID" value="KXA31736.1"/>
    <property type="molecule type" value="Genomic_DNA"/>
</dbReference>
<gene>
    <name evidence="4" type="ORF">HMPREF3229_00265</name>
</gene>
<feature type="transmembrane region" description="Helical" evidence="2">
    <location>
        <begin position="167"/>
        <end position="187"/>
    </location>
</feature>
<comment type="caution">
    <text evidence="4">The sequence shown here is derived from an EMBL/GenBank/DDBJ whole genome shotgun (WGS) entry which is preliminary data.</text>
</comment>
<organism evidence="4">
    <name type="scientific">Peptoniphilus harei</name>
    <dbReference type="NCBI Taxonomy" id="54005"/>
    <lineage>
        <taxon>Bacteria</taxon>
        <taxon>Bacillati</taxon>
        <taxon>Bacillota</taxon>
        <taxon>Tissierellia</taxon>
        <taxon>Tissierellales</taxon>
        <taxon>Peptoniphilaceae</taxon>
        <taxon>Peptoniphilus</taxon>
    </lineage>
</organism>
<feature type="transmembrane region" description="Helical" evidence="2">
    <location>
        <begin position="114"/>
        <end position="132"/>
    </location>
</feature>
<feature type="transmembrane region" description="Helical" evidence="2">
    <location>
        <begin position="86"/>
        <end position="105"/>
    </location>
</feature>
<keyword evidence="2" id="KW-0812">Transmembrane</keyword>
<evidence type="ECO:0000259" key="3">
    <source>
        <dbReference type="Pfam" id="PF00892"/>
    </source>
</evidence>
<feature type="transmembrane region" description="Helical" evidence="2">
    <location>
        <begin position="138"/>
        <end position="155"/>
    </location>
</feature>
<name>A0A133PSD7_9FIRM</name>
<feature type="transmembrane region" description="Helical" evidence="2">
    <location>
        <begin position="61"/>
        <end position="80"/>
    </location>
</feature>
<dbReference type="PANTHER" id="PTHR22911:SF79">
    <property type="entry name" value="MOBA-LIKE NTP TRANSFERASE DOMAIN-CONTAINING PROTEIN"/>
    <property type="match status" value="1"/>
</dbReference>
<reference evidence="4 5" key="1">
    <citation type="submission" date="2016-01" db="EMBL/GenBank/DDBJ databases">
        <authorList>
            <person name="Oliw E.H."/>
        </authorList>
    </citation>
    <scope>NUCLEOTIDE SEQUENCE [LARGE SCALE GENOMIC DNA]</scope>
    <source>
        <strain evidence="4 5">CMW7756A</strain>
    </source>
</reference>
<feature type="transmembrane region" description="Helical" evidence="2">
    <location>
        <begin position="31"/>
        <end position="49"/>
    </location>
</feature>
<proteinExistence type="inferred from homology"/>
<dbReference type="SUPFAM" id="SSF103481">
    <property type="entry name" value="Multidrug resistance efflux transporter EmrE"/>
    <property type="match status" value="1"/>
</dbReference>
<dbReference type="InterPro" id="IPR000620">
    <property type="entry name" value="EamA_dom"/>
</dbReference>
<evidence type="ECO:0000256" key="2">
    <source>
        <dbReference type="SAM" id="Phobius"/>
    </source>
</evidence>
<accession>A0A133PSD7</accession>
<evidence type="ECO:0000313" key="4">
    <source>
        <dbReference type="EMBL" id="KXA31736.1"/>
    </source>
</evidence>
<dbReference type="RefSeq" id="WP_060799600.1">
    <property type="nucleotide sequence ID" value="NZ_KQ957086.1"/>
</dbReference>
<dbReference type="Pfam" id="PF00892">
    <property type="entry name" value="EamA"/>
    <property type="match status" value="2"/>
</dbReference>